<dbReference type="GO" id="GO:0008911">
    <property type="term" value="F:lactaldehyde dehydrogenase (NAD+) activity"/>
    <property type="evidence" value="ECO:0007669"/>
    <property type="project" value="TreeGrafter"/>
</dbReference>
<protein>
    <submittedName>
        <fullName evidence="4">Acyl-CoA reductase-like NAD-dependent aldehyde dehydrogenase</fullName>
    </submittedName>
</protein>
<organism evidence="4">
    <name type="scientific">uncultured Thiotrichaceae bacterium</name>
    <dbReference type="NCBI Taxonomy" id="298394"/>
    <lineage>
        <taxon>Bacteria</taxon>
        <taxon>Pseudomonadati</taxon>
        <taxon>Pseudomonadota</taxon>
        <taxon>Gammaproteobacteria</taxon>
        <taxon>Thiotrichales</taxon>
        <taxon>Thiotrichaceae</taxon>
        <taxon>environmental samples</taxon>
    </lineage>
</organism>
<dbReference type="PANTHER" id="PTHR42991:SF1">
    <property type="entry name" value="ALDEHYDE DEHYDROGENASE"/>
    <property type="match status" value="1"/>
</dbReference>
<evidence type="ECO:0000259" key="3">
    <source>
        <dbReference type="Pfam" id="PF00171"/>
    </source>
</evidence>
<dbReference type="Gene3D" id="3.40.605.10">
    <property type="entry name" value="Aldehyde Dehydrogenase, Chain A, domain 1"/>
    <property type="match status" value="1"/>
</dbReference>
<dbReference type="InterPro" id="IPR016162">
    <property type="entry name" value="Ald_DH_N"/>
</dbReference>
<dbReference type="AlphaFoldDB" id="A0A6S6TA35"/>
<dbReference type="SUPFAM" id="SSF53720">
    <property type="entry name" value="ALDH-like"/>
    <property type="match status" value="1"/>
</dbReference>
<gene>
    <name evidence="4" type="ORF">HELGO_WM19037</name>
</gene>
<accession>A0A6S6TA35</accession>
<dbReference type="InterPro" id="IPR015590">
    <property type="entry name" value="Aldehyde_DH_dom"/>
</dbReference>
<sequence length="476" mass="51245">MLHYALQVPSANHTGEVLDVHSPYDGKLVGKVDVLDAQGAEQAMQNTEQLFADRDGWLSAEKRIAVLERAASIMQERFDELVDIAVSEGGKPLNDSRVEVVRAIDGMKSCVECIRTDHGTEIPMNLNAASSNRIAYTQKEPRGVVLAFSAFNHPLNLIVHQVGPAIASGCPVIIKPASDTPLSAFVMCEILLEAGLPEGWCQAIVLTDLDIAGDMVADKRIAFFSFIGSGRVGWMLRSKLAPGTHCALEHGGVAPAIVAEDADLADSLPLLAKGGFYHAGQVCVSVQRIFAHADIIDQIANGLVEYAGQAIVGDPADENTEIGPLIRKQEIDRIHSWVEEAVAEGATLLCGGKALGESTYAPTVLLNPGTDSKVSQQEIFGPVICVYSYDDMNQAIEQANALPFAFQASIFTANINTAMYASKRLAAATVMVNDHTAFRVDWMPFAGLRESGYGIGGIPYTFEDMQIEKLTVIRTF</sequence>
<name>A0A6S6TA35_9GAMM</name>
<dbReference type="InterPro" id="IPR016161">
    <property type="entry name" value="Ald_DH/histidinol_DH"/>
</dbReference>
<evidence type="ECO:0000256" key="1">
    <source>
        <dbReference type="ARBA" id="ARBA00009986"/>
    </source>
</evidence>
<feature type="domain" description="Aldehyde dehydrogenase" evidence="3">
    <location>
        <begin position="16"/>
        <end position="466"/>
    </location>
</feature>
<proteinExistence type="inferred from homology"/>
<evidence type="ECO:0000313" key="4">
    <source>
        <dbReference type="EMBL" id="CAA6820191.1"/>
    </source>
</evidence>
<dbReference type="PANTHER" id="PTHR42991">
    <property type="entry name" value="ALDEHYDE DEHYDROGENASE"/>
    <property type="match status" value="1"/>
</dbReference>
<reference evidence="4" key="1">
    <citation type="submission" date="2020-01" db="EMBL/GenBank/DDBJ databases">
        <authorList>
            <person name="Meier V. D."/>
            <person name="Meier V D."/>
        </authorList>
    </citation>
    <scope>NUCLEOTIDE SEQUENCE</scope>
    <source>
        <strain evidence="4">HLG_WM_MAG_07</strain>
    </source>
</reference>
<dbReference type="InterPro" id="IPR051020">
    <property type="entry name" value="ALDH-related_metabolic_enz"/>
</dbReference>
<dbReference type="Gene3D" id="3.40.309.10">
    <property type="entry name" value="Aldehyde Dehydrogenase, Chain A, domain 2"/>
    <property type="match status" value="1"/>
</dbReference>
<dbReference type="InterPro" id="IPR016163">
    <property type="entry name" value="Ald_DH_C"/>
</dbReference>
<dbReference type="Pfam" id="PF00171">
    <property type="entry name" value="Aldedh"/>
    <property type="match status" value="1"/>
</dbReference>
<keyword evidence="2" id="KW-0560">Oxidoreductase</keyword>
<evidence type="ECO:0000256" key="2">
    <source>
        <dbReference type="ARBA" id="ARBA00023002"/>
    </source>
</evidence>
<comment type="similarity">
    <text evidence="1">Belongs to the aldehyde dehydrogenase family.</text>
</comment>
<dbReference type="EMBL" id="CACVAY010000097">
    <property type="protein sequence ID" value="CAA6820191.1"/>
    <property type="molecule type" value="Genomic_DNA"/>
</dbReference>